<dbReference type="PROSITE" id="PS51158">
    <property type="entry name" value="ALPHA_KINASE"/>
    <property type="match status" value="1"/>
</dbReference>
<evidence type="ECO:0000256" key="2">
    <source>
        <dbReference type="ARBA" id="ARBA00022679"/>
    </source>
</evidence>
<dbReference type="SUPFAM" id="SSF56112">
    <property type="entry name" value="Protein kinase-like (PK-like)"/>
    <property type="match status" value="1"/>
</dbReference>
<reference evidence="7" key="1">
    <citation type="submission" date="2020-12" db="EMBL/GenBank/DDBJ databases">
        <authorList>
            <person name="Iha C."/>
        </authorList>
    </citation>
    <scope>NUCLEOTIDE SEQUENCE</scope>
</reference>
<proteinExistence type="predicted"/>
<keyword evidence="2" id="KW-0808">Transferase</keyword>
<dbReference type="GO" id="GO:0005524">
    <property type="term" value="F:ATP binding"/>
    <property type="evidence" value="ECO:0007669"/>
    <property type="project" value="UniProtKB-KW"/>
</dbReference>
<keyword evidence="1" id="KW-0723">Serine/threonine-protein kinase</keyword>
<evidence type="ECO:0000256" key="1">
    <source>
        <dbReference type="ARBA" id="ARBA00022527"/>
    </source>
</evidence>
<dbReference type="AlphaFoldDB" id="A0A8S1IY79"/>
<dbReference type="InterPro" id="IPR011009">
    <property type="entry name" value="Kinase-like_dom_sf"/>
</dbReference>
<protein>
    <recommendedName>
        <fullName evidence="6">Alpha-type protein kinase domain-containing protein</fullName>
    </recommendedName>
</protein>
<dbReference type="Gene3D" id="3.20.200.10">
    <property type="entry name" value="MHCK/EF2 kinase"/>
    <property type="match status" value="1"/>
</dbReference>
<dbReference type="SMART" id="SM00811">
    <property type="entry name" value="Alpha_kinase"/>
    <property type="match status" value="1"/>
</dbReference>
<feature type="domain" description="Alpha-type protein kinase" evidence="6">
    <location>
        <begin position="64"/>
        <end position="283"/>
    </location>
</feature>
<evidence type="ECO:0000256" key="4">
    <source>
        <dbReference type="ARBA" id="ARBA00022777"/>
    </source>
</evidence>
<accession>A0A8S1IY79</accession>
<evidence type="ECO:0000313" key="7">
    <source>
        <dbReference type="EMBL" id="CAD7699695.1"/>
    </source>
</evidence>
<dbReference type="Proteomes" id="UP000708148">
    <property type="component" value="Unassembled WGS sequence"/>
</dbReference>
<dbReference type="Pfam" id="PF02816">
    <property type="entry name" value="Alpha_kinase"/>
    <property type="match status" value="1"/>
</dbReference>
<evidence type="ECO:0000259" key="6">
    <source>
        <dbReference type="PROSITE" id="PS51158"/>
    </source>
</evidence>
<keyword evidence="4" id="KW-0418">Kinase</keyword>
<comment type="caution">
    <text evidence="7">The sequence shown here is derived from an EMBL/GenBank/DDBJ whole genome shotgun (WGS) entry which is preliminary data.</text>
</comment>
<organism evidence="7 8">
    <name type="scientific">Ostreobium quekettii</name>
    <dbReference type="NCBI Taxonomy" id="121088"/>
    <lineage>
        <taxon>Eukaryota</taxon>
        <taxon>Viridiplantae</taxon>
        <taxon>Chlorophyta</taxon>
        <taxon>core chlorophytes</taxon>
        <taxon>Ulvophyceae</taxon>
        <taxon>TCBD clade</taxon>
        <taxon>Bryopsidales</taxon>
        <taxon>Ostreobineae</taxon>
        <taxon>Ostreobiaceae</taxon>
        <taxon>Ostreobium</taxon>
    </lineage>
</organism>
<evidence type="ECO:0000256" key="3">
    <source>
        <dbReference type="ARBA" id="ARBA00022741"/>
    </source>
</evidence>
<dbReference type="GO" id="GO:0004674">
    <property type="term" value="F:protein serine/threonine kinase activity"/>
    <property type="evidence" value="ECO:0007669"/>
    <property type="project" value="UniProtKB-KW"/>
</dbReference>
<dbReference type="InterPro" id="IPR051852">
    <property type="entry name" value="Alpha-type_PK"/>
</dbReference>
<keyword evidence="5" id="KW-0067">ATP-binding</keyword>
<sequence>MDFQWAVAVRLKPVAPAESARGLHDSMHAFAEEGFAVRRQPDWGAMHAERGVVVSYEAPRSITSLVMGTGRGARSQRVSPVKVAPLPFARRGEQATFFAVDMDGGEKDAPPAVQAFKSFAGALSVCEHKAELYATASFLMSSFQQKVLTTGLKAEQVTVPAVQMVNMIERDSPFHGVLVPLELEEKEPLCFSADSSSEREREAAAFLEAFTHWTHHRTNGELMVVANKGARAREGGFLVADPEIYCKDLRRFGPTNKGTEGMNGFLKSHVCSHLCDRLMAEQPQKRERRRSLSRSSKAQSILTHRSLKDSAKAWSPCSPQSVKEVDHIDTGLVDWLSPRAVKPVKCEWVPIWRALKRNRKV</sequence>
<evidence type="ECO:0000256" key="5">
    <source>
        <dbReference type="ARBA" id="ARBA00022840"/>
    </source>
</evidence>
<dbReference type="PANTHER" id="PTHR45992">
    <property type="entry name" value="EUKARYOTIC ELONGATION FACTOR 2 KINASE-RELATED"/>
    <property type="match status" value="1"/>
</dbReference>
<dbReference type="InterPro" id="IPR004166">
    <property type="entry name" value="a-kinase_dom"/>
</dbReference>
<gene>
    <name evidence="7" type="ORF">OSTQU699_LOCUS5054</name>
</gene>
<dbReference type="EMBL" id="CAJHUC010001092">
    <property type="protein sequence ID" value="CAD7699695.1"/>
    <property type="molecule type" value="Genomic_DNA"/>
</dbReference>
<evidence type="ECO:0000313" key="8">
    <source>
        <dbReference type="Proteomes" id="UP000708148"/>
    </source>
</evidence>
<keyword evidence="8" id="KW-1185">Reference proteome</keyword>
<name>A0A8S1IY79_9CHLO</name>
<keyword evidence="3" id="KW-0547">Nucleotide-binding</keyword>